<dbReference type="OrthoDB" id="1895543at2759"/>
<evidence type="ECO:0000256" key="2">
    <source>
        <dbReference type="SAM" id="Phobius"/>
    </source>
</evidence>
<evidence type="ECO:0000313" key="4">
    <source>
        <dbReference type="Proteomes" id="UP000823388"/>
    </source>
</evidence>
<feature type="transmembrane region" description="Helical" evidence="2">
    <location>
        <begin position="482"/>
        <end position="500"/>
    </location>
</feature>
<organism evidence="3 4">
    <name type="scientific">Panicum virgatum</name>
    <name type="common">Blackwell switchgrass</name>
    <dbReference type="NCBI Taxonomy" id="38727"/>
    <lineage>
        <taxon>Eukaryota</taxon>
        <taxon>Viridiplantae</taxon>
        <taxon>Streptophyta</taxon>
        <taxon>Embryophyta</taxon>
        <taxon>Tracheophyta</taxon>
        <taxon>Spermatophyta</taxon>
        <taxon>Magnoliopsida</taxon>
        <taxon>Liliopsida</taxon>
        <taxon>Poales</taxon>
        <taxon>Poaceae</taxon>
        <taxon>PACMAD clade</taxon>
        <taxon>Panicoideae</taxon>
        <taxon>Panicodae</taxon>
        <taxon>Paniceae</taxon>
        <taxon>Panicinae</taxon>
        <taxon>Panicum</taxon>
        <taxon>Panicum sect. Hiantes</taxon>
    </lineage>
</organism>
<feature type="region of interest" description="Disordered" evidence="1">
    <location>
        <begin position="46"/>
        <end position="71"/>
    </location>
</feature>
<name>A0A8T0RJ15_PANVG</name>
<feature type="transmembrane region" description="Helical" evidence="2">
    <location>
        <begin position="373"/>
        <end position="392"/>
    </location>
</feature>
<gene>
    <name evidence="3" type="ORF">PVAP13_6KG360100</name>
</gene>
<dbReference type="EMBL" id="CM029047">
    <property type="protein sequence ID" value="KAG2585018.1"/>
    <property type="molecule type" value="Genomic_DNA"/>
</dbReference>
<dbReference type="PANTHER" id="PTHR31963:SF4">
    <property type="entry name" value="GUSTATORY RECEPTOR"/>
    <property type="match status" value="1"/>
</dbReference>
<comment type="caution">
    <text evidence="3">The sequence shown here is derived from an EMBL/GenBank/DDBJ whole genome shotgun (WGS) entry which is preliminary data.</text>
</comment>
<accession>A0A8T0RJ15</accession>
<keyword evidence="2" id="KW-0812">Transmembrane</keyword>
<protein>
    <submittedName>
        <fullName evidence="3">Uncharacterized protein</fullName>
    </submittedName>
</protein>
<evidence type="ECO:0000313" key="3">
    <source>
        <dbReference type="EMBL" id="KAG2585018.1"/>
    </source>
</evidence>
<feature type="transmembrane region" description="Helical" evidence="2">
    <location>
        <begin position="338"/>
        <end position="361"/>
    </location>
</feature>
<keyword evidence="2" id="KW-1133">Transmembrane helix</keyword>
<evidence type="ECO:0000256" key="1">
    <source>
        <dbReference type="SAM" id="MobiDB-lite"/>
    </source>
</evidence>
<dbReference type="Proteomes" id="UP000823388">
    <property type="component" value="Chromosome 6K"/>
</dbReference>
<feature type="transmembrane region" description="Helical" evidence="2">
    <location>
        <begin position="119"/>
        <end position="140"/>
    </location>
</feature>
<feature type="transmembrane region" description="Helical" evidence="2">
    <location>
        <begin position="213"/>
        <end position="242"/>
    </location>
</feature>
<dbReference type="InterPro" id="IPR021924">
    <property type="entry name" value="DUF3537"/>
</dbReference>
<sequence length="506" mass="55057">MAPRRSSIATCSAIYCMHSDPATRRLHSQLCRSIYWLAASAMEFSDEEEQGPSPGPESESEPECSPLMAPPPLPPPSQRPLLLNPAYARCKSVIHDELRSFRVFLQWCALDHSTRAGRAASYAAFLALALLVPAAVSVSLRADPALSPASASAITFNRVAQVPATGLAAISFATLAVFFRRLGGLRQLLFLDGALRDDTPYVRRGYARELDRAFRLLAALLLPSLCVEAAHKAVFFFCTVRVEPPAALLGVAFPFPPWRVPWRAVALVATVASWVYRTGVFLLVCVLFRLTCELQILRFEGIHHMFDVEARAAAAAEMFAEHRRIRTQLLATSHRYRAFIICCLVTITVSQLGALLVVLSSGDAKSFSNTGDLLVGSAVQLSGFFMCLFGAARITHRAQRIVSIASQWHMSMVAATHHGNKSPPDSTSASDVDASRVSGSSAAVSQAEPGAACSYKSRHALVTYLRHNGGGITLFGFTLDRGLLHTIFVFEMTLVLWILSKAVVLQ</sequence>
<keyword evidence="2" id="KW-0472">Membrane</keyword>
<proteinExistence type="predicted"/>
<feature type="transmembrane region" description="Helical" evidence="2">
    <location>
        <begin position="160"/>
        <end position="179"/>
    </location>
</feature>
<reference evidence="3" key="1">
    <citation type="submission" date="2020-05" db="EMBL/GenBank/DDBJ databases">
        <title>WGS assembly of Panicum virgatum.</title>
        <authorList>
            <person name="Lovell J.T."/>
            <person name="Jenkins J."/>
            <person name="Shu S."/>
            <person name="Juenger T.E."/>
            <person name="Schmutz J."/>
        </authorList>
    </citation>
    <scope>NUCLEOTIDE SEQUENCE</scope>
    <source>
        <strain evidence="3">AP13</strain>
    </source>
</reference>
<dbReference type="AlphaFoldDB" id="A0A8T0RJ15"/>
<dbReference type="PANTHER" id="PTHR31963">
    <property type="entry name" value="RAS GUANINE NUCLEOTIDE EXCHANGE FACTOR K"/>
    <property type="match status" value="1"/>
</dbReference>
<keyword evidence="4" id="KW-1185">Reference proteome</keyword>
<dbReference type="Pfam" id="PF12056">
    <property type="entry name" value="DUF3537"/>
    <property type="match status" value="1"/>
</dbReference>
<feature type="transmembrane region" description="Helical" evidence="2">
    <location>
        <begin position="262"/>
        <end position="288"/>
    </location>
</feature>